<dbReference type="Gene3D" id="2.60.120.10">
    <property type="entry name" value="Jelly Rolls"/>
    <property type="match status" value="1"/>
</dbReference>
<keyword evidence="7" id="KW-1185">Reference proteome</keyword>
<dbReference type="GO" id="GO:0005829">
    <property type="term" value="C:cytosol"/>
    <property type="evidence" value="ECO:0007669"/>
    <property type="project" value="TreeGrafter"/>
</dbReference>
<reference evidence="6 7" key="1">
    <citation type="submission" date="2015-08" db="EMBL/GenBank/DDBJ databases">
        <authorList>
            <person name="Babu N.S."/>
            <person name="Beckwith C.J."/>
            <person name="Beseler K.G."/>
            <person name="Brison A."/>
            <person name="Carone J.V."/>
            <person name="Caskin T.P."/>
            <person name="Diamond M."/>
            <person name="Durham M.E."/>
            <person name="Foxe J.M."/>
            <person name="Go M."/>
            <person name="Henderson B.A."/>
            <person name="Jones I.B."/>
            <person name="McGettigan J.A."/>
            <person name="Micheletti S.J."/>
            <person name="Nasrallah M.E."/>
            <person name="Ortiz D."/>
            <person name="Piller C.R."/>
            <person name="Privatt S.R."/>
            <person name="Schneider S.L."/>
            <person name="Sharp S."/>
            <person name="Smith T.C."/>
            <person name="Stanton J.D."/>
            <person name="Ullery H.E."/>
            <person name="Wilson R.J."/>
            <person name="Serrano M.G."/>
            <person name="Buck G."/>
            <person name="Lee V."/>
            <person name="Wang Y."/>
            <person name="Carvalho R."/>
            <person name="Voegtly L."/>
            <person name="Shi R."/>
            <person name="Duckworth R."/>
            <person name="Johnson A."/>
            <person name="Loviza R."/>
            <person name="Walstead R."/>
            <person name="Shah Z."/>
            <person name="Kiflezghi M."/>
            <person name="Wade K."/>
            <person name="Ball S.L."/>
            <person name="Bradley K.W."/>
            <person name="Asai D.J."/>
            <person name="Bowman C.A."/>
            <person name="Russell D.A."/>
            <person name="Pope W.H."/>
            <person name="Jacobs-Sera D."/>
            <person name="Hendrix R.W."/>
            <person name="Hatfull G.F."/>
        </authorList>
    </citation>
    <scope>NUCLEOTIDE SEQUENCE [LARGE SCALE GENOMIC DNA]</scope>
    <source>
        <strain evidence="6 7">DSM 27648</strain>
    </source>
</reference>
<dbReference type="InterPro" id="IPR000595">
    <property type="entry name" value="cNMP-bd_dom"/>
</dbReference>
<dbReference type="CDD" id="cd00038">
    <property type="entry name" value="CAP_ED"/>
    <property type="match status" value="1"/>
</dbReference>
<dbReference type="InterPro" id="IPR036388">
    <property type="entry name" value="WH-like_DNA-bd_sf"/>
</dbReference>
<keyword evidence="3" id="KW-0804">Transcription</keyword>
<dbReference type="GO" id="GO:0003700">
    <property type="term" value="F:DNA-binding transcription factor activity"/>
    <property type="evidence" value="ECO:0007669"/>
    <property type="project" value="TreeGrafter"/>
</dbReference>
<gene>
    <name evidence="6" type="ORF">AKJ09_08310</name>
</gene>
<dbReference type="PROSITE" id="PS50042">
    <property type="entry name" value="CNMP_BINDING_3"/>
    <property type="match status" value="1"/>
</dbReference>
<evidence type="ECO:0000256" key="1">
    <source>
        <dbReference type="ARBA" id="ARBA00023015"/>
    </source>
</evidence>
<organism evidence="6 7">
    <name type="scientific">Labilithrix luteola</name>
    <dbReference type="NCBI Taxonomy" id="1391654"/>
    <lineage>
        <taxon>Bacteria</taxon>
        <taxon>Pseudomonadati</taxon>
        <taxon>Myxococcota</taxon>
        <taxon>Polyangia</taxon>
        <taxon>Polyangiales</taxon>
        <taxon>Labilitrichaceae</taxon>
        <taxon>Labilithrix</taxon>
    </lineage>
</organism>
<dbReference type="STRING" id="1391654.AKJ09_08310"/>
<feature type="region of interest" description="Disordered" evidence="4">
    <location>
        <begin position="1"/>
        <end position="26"/>
    </location>
</feature>
<dbReference type="SMART" id="SM00100">
    <property type="entry name" value="cNMP"/>
    <property type="match status" value="1"/>
</dbReference>
<dbReference type="InterPro" id="IPR014710">
    <property type="entry name" value="RmlC-like_jellyroll"/>
</dbReference>
<keyword evidence="1" id="KW-0805">Transcription regulation</keyword>
<dbReference type="Pfam" id="PF13545">
    <property type="entry name" value="HTH_Crp_2"/>
    <property type="match status" value="1"/>
</dbReference>
<dbReference type="Proteomes" id="UP000064967">
    <property type="component" value="Chromosome"/>
</dbReference>
<accession>A0A0K1Q7K4</accession>
<dbReference type="InterPro" id="IPR012318">
    <property type="entry name" value="HTH_CRP"/>
</dbReference>
<dbReference type="GO" id="GO:0003677">
    <property type="term" value="F:DNA binding"/>
    <property type="evidence" value="ECO:0007669"/>
    <property type="project" value="UniProtKB-KW"/>
</dbReference>
<dbReference type="InterPro" id="IPR050397">
    <property type="entry name" value="Env_Response_Regulators"/>
</dbReference>
<dbReference type="Pfam" id="PF00027">
    <property type="entry name" value="cNMP_binding"/>
    <property type="match status" value="1"/>
</dbReference>
<dbReference type="PANTHER" id="PTHR24567:SF74">
    <property type="entry name" value="HTH-TYPE TRANSCRIPTIONAL REGULATOR ARCR"/>
    <property type="match status" value="1"/>
</dbReference>
<evidence type="ECO:0000313" key="7">
    <source>
        <dbReference type="Proteomes" id="UP000064967"/>
    </source>
</evidence>
<evidence type="ECO:0000256" key="2">
    <source>
        <dbReference type="ARBA" id="ARBA00023125"/>
    </source>
</evidence>
<keyword evidence="2" id="KW-0238">DNA-binding</keyword>
<evidence type="ECO:0000256" key="4">
    <source>
        <dbReference type="SAM" id="MobiDB-lite"/>
    </source>
</evidence>
<dbReference type="InterPro" id="IPR036390">
    <property type="entry name" value="WH_DNA-bd_sf"/>
</dbReference>
<dbReference type="Gene3D" id="1.10.10.10">
    <property type="entry name" value="Winged helix-like DNA-binding domain superfamily/Winged helix DNA-binding domain"/>
    <property type="match status" value="1"/>
</dbReference>
<dbReference type="InterPro" id="IPR018490">
    <property type="entry name" value="cNMP-bd_dom_sf"/>
</dbReference>
<dbReference type="RefSeq" id="WP_240488731.1">
    <property type="nucleotide sequence ID" value="NZ_CP012333.1"/>
</dbReference>
<name>A0A0K1Q7K4_9BACT</name>
<dbReference type="SUPFAM" id="SSF51206">
    <property type="entry name" value="cAMP-binding domain-like"/>
    <property type="match status" value="1"/>
</dbReference>
<feature type="domain" description="Cyclic nucleotide-binding" evidence="5">
    <location>
        <begin position="55"/>
        <end position="153"/>
    </location>
</feature>
<sequence>MAQDPRGNPGAYLSGRGSGGSSGGRDTIVDLEEAAATAMAEAPIRALLDDYGRPFAQGEVLFREGEPANHAFLLYSGRVRLLKRVRMVERSLSVLKGGDLFGEGALLDGATRSSTAVALSDGVSLVFDRPSLRQVVERFPALSERILTQLVRRVRDAEDQIEVLMLRDTQSKVISALLKMSRTAAGPAELSISPVELSSRVGLDVDTVKRTVQRLRDQQYVRIVGERIEIPDLEALRRLYSLLGSKEELRGER</sequence>
<evidence type="ECO:0000313" key="6">
    <source>
        <dbReference type="EMBL" id="AKV01647.1"/>
    </source>
</evidence>
<dbReference type="PANTHER" id="PTHR24567">
    <property type="entry name" value="CRP FAMILY TRANSCRIPTIONAL REGULATORY PROTEIN"/>
    <property type="match status" value="1"/>
</dbReference>
<dbReference type="EMBL" id="CP012333">
    <property type="protein sequence ID" value="AKV01647.1"/>
    <property type="molecule type" value="Genomic_DNA"/>
</dbReference>
<dbReference type="SUPFAM" id="SSF46785">
    <property type="entry name" value="Winged helix' DNA-binding domain"/>
    <property type="match status" value="1"/>
</dbReference>
<evidence type="ECO:0000259" key="5">
    <source>
        <dbReference type="PROSITE" id="PS50042"/>
    </source>
</evidence>
<dbReference type="KEGG" id="llu:AKJ09_08310"/>
<dbReference type="AlphaFoldDB" id="A0A0K1Q7K4"/>
<evidence type="ECO:0000256" key="3">
    <source>
        <dbReference type="ARBA" id="ARBA00023163"/>
    </source>
</evidence>
<proteinExistence type="predicted"/>
<protein>
    <submittedName>
        <fullName evidence="6">cAMP-binding protein</fullName>
    </submittedName>
</protein>